<feature type="compositionally biased region" description="Basic and acidic residues" evidence="1">
    <location>
        <begin position="227"/>
        <end position="272"/>
    </location>
</feature>
<dbReference type="InterPro" id="IPR010473">
    <property type="entry name" value="GTPase-bd"/>
</dbReference>
<evidence type="ECO:0000259" key="2">
    <source>
        <dbReference type="SMART" id="SM01140"/>
    </source>
</evidence>
<feature type="compositionally biased region" description="Polar residues" evidence="1">
    <location>
        <begin position="454"/>
        <end position="465"/>
    </location>
</feature>
<dbReference type="GO" id="GO:0003779">
    <property type="term" value="F:actin binding"/>
    <property type="evidence" value="ECO:0007669"/>
    <property type="project" value="InterPro"/>
</dbReference>
<dbReference type="InterPro" id="IPR016024">
    <property type="entry name" value="ARM-type_fold"/>
</dbReference>
<dbReference type="Gene3D" id="1.25.10.10">
    <property type="entry name" value="Leucine-rich Repeat Variant"/>
    <property type="match status" value="1"/>
</dbReference>
<dbReference type="AlphaFoldDB" id="A0A2H1G4S4"/>
<organism evidence="3 4">
    <name type="scientific">Zymoseptoria tritici ST99CH_1E4</name>
    <dbReference type="NCBI Taxonomy" id="1276532"/>
    <lineage>
        <taxon>Eukaryota</taxon>
        <taxon>Fungi</taxon>
        <taxon>Dikarya</taxon>
        <taxon>Ascomycota</taxon>
        <taxon>Pezizomycotina</taxon>
        <taxon>Dothideomycetes</taxon>
        <taxon>Dothideomycetidae</taxon>
        <taxon>Mycosphaerellales</taxon>
        <taxon>Mycosphaerellaceae</taxon>
        <taxon>Zymoseptoria</taxon>
    </lineage>
</organism>
<feature type="compositionally biased region" description="Polar residues" evidence="1">
    <location>
        <begin position="23"/>
        <end position="41"/>
    </location>
</feature>
<feature type="compositionally biased region" description="Polar residues" evidence="1">
    <location>
        <begin position="367"/>
        <end position="387"/>
    </location>
</feature>
<protein>
    <recommendedName>
        <fullName evidence="2">Formin GTPase-binding domain-containing protein</fullName>
    </recommendedName>
</protein>
<feature type="compositionally biased region" description="Basic and acidic residues" evidence="1">
    <location>
        <begin position="829"/>
        <end position="847"/>
    </location>
</feature>
<feature type="region of interest" description="Disordered" evidence="1">
    <location>
        <begin position="302"/>
        <end position="323"/>
    </location>
</feature>
<dbReference type="GO" id="GO:0030036">
    <property type="term" value="P:actin cytoskeleton organization"/>
    <property type="evidence" value="ECO:0007669"/>
    <property type="project" value="InterPro"/>
</dbReference>
<feature type="region of interest" description="Disordered" evidence="1">
    <location>
        <begin position="361"/>
        <end position="475"/>
    </location>
</feature>
<reference evidence="4" key="1">
    <citation type="submission" date="2017-05" db="EMBL/GenBank/DDBJ databases">
        <authorList>
            <person name="Song R."/>
            <person name="Chenine A.L."/>
            <person name="Ruprecht R.M."/>
        </authorList>
    </citation>
    <scope>NUCLEOTIDE SEQUENCE [LARGE SCALE GENOMIC DNA]</scope>
</reference>
<dbReference type="PANTHER" id="PTHR40636">
    <property type="entry name" value="CSBD-LIKE DOMAIN-CONTAINING PROTEIN"/>
    <property type="match status" value="1"/>
</dbReference>
<feature type="compositionally biased region" description="Basic and acidic residues" evidence="1">
    <location>
        <begin position="83"/>
        <end position="100"/>
    </location>
</feature>
<evidence type="ECO:0000256" key="1">
    <source>
        <dbReference type="SAM" id="MobiDB-lite"/>
    </source>
</evidence>
<dbReference type="SMART" id="SM01140">
    <property type="entry name" value="Drf_GBD"/>
    <property type="match status" value="1"/>
</dbReference>
<dbReference type="InterPro" id="IPR011989">
    <property type="entry name" value="ARM-like"/>
</dbReference>
<accession>A0A2H1G4S4</accession>
<dbReference type="Pfam" id="PF06371">
    <property type="entry name" value="Drf_GBD"/>
    <property type="match status" value="1"/>
</dbReference>
<dbReference type="EMBL" id="LT854255">
    <property type="protein sequence ID" value="SMR48567.1"/>
    <property type="molecule type" value="Genomic_DNA"/>
</dbReference>
<dbReference type="GO" id="GO:0031267">
    <property type="term" value="F:small GTPase binding"/>
    <property type="evidence" value="ECO:0007669"/>
    <property type="project" value="InterPro"/>
</dbReference>
<dbReference type="Proteomes" id="UP000245764">
    <property type="component" value="Chromosome 3"/>
</dbReference>
<feature type="region of interest" description="Disordered" evidence="1">
    <location>
        <begin position="803"/>
        <end position="847"/>
    </location>
</feature>
<feature type="compositionally biased region" description="Polar residues" evidence="1">
    <location>
        <begin position="181"/>
        <end position="197"/>
    </location>
</feature>
<feature type="domain" description="Formin GTPase-binding" evidence="2">
    <location>
        <begin position="315"/>
        <end position="609"/>
    </location>
</feature>
<evidence type="ECO:0000313" key="4">
    <source>
        <dbReference type="Proteomes" id="UP000245764"/>
    </source>
</evidence>
<evidence type="ECO:0000313" key="3">
    <source>
        <dbReference type="EMBL" id="SMR48567.1"/>
    </source>
</evidence>
<dbReference type="SUPFAM" id="SSF48371">
    <property type="entry name" value="ARM repeat"/>
    <property type="match status" value="1"/>
</dbReference>
<sequence>MDTKSPASHRRNASSRSGILRSLVSSKSRQISPESSLTSAHSHTRTVPLRPADDSQGASTRGVLGERQNNVQSPPSSPSKSSRKGDKSPSKIKTVKDGLKTSKSSSNLAAVFARLNRSSKDLSTTATMGKDKENKSPPNSSDGQVPTPIWAQFASPNSRPESSDSKSSRSVRDEIARYTPQEYSPSKQRNFNGTIEQPTLRPTLGKARPRSGYFSSEAIVGAFGRRASGERPSTDVRRSEDSGRRTVQEQGDGRASVEKSRFLRRNVEDRKTSGSSAEDPAKAKLSIAKRGGRVMAAVAAFQGKTNEDKSQSEKKEAPLNPKTVEEAFENVLVSRNIPEPMRQKMRTLTLRVKADFVRQDQEAAKTARSTPVGTLNGDTTKLKSNTAVVEEAVDIKEHEEDDSKSTKRSRPRSRTFTFSRGDRKDKSEGSPTKKPRSQSKGRPTSIHIPKEGSHNPQSTPTTPISGSFGRKAAPPTNPADYITYLRKHQDPTKVEVGRLHKLRILLRNETVAWVDSFISQRGMSEIIGLLNRTMAIEWREEHEDQLLHETLLCLKGLCTTERAMAELDQVADELFPALLAMLFDDEKKGPAEYSTRTIIINILFTFLSTATDYSVTALEHRSRRILAYLSARPAPESDLPVAFVLTMHTPRPYKNWSREVSNVTKEVFWIFLHHLNVVPLPRPTTSDPFESPSDRTDILAATYTQRHFPGARPPVPAAPYIGGVEWDATTYMTAHLDLLNGLLASLPTSTARNDLRRELQASGFEKVCGAVLRTCKEKFYSGVHDGLRAWVAAASEDDWDTRFVREGPTDDEVAEQAIRARSSSPKKKKGDEAPKLEEVKTQSPRLELDLGDRTLTRKLSNQPTTTMPVGEQNNNGAQGAAKAVTSTLGNLTGGLTKAAGGVVGAAGRGVGETINSTTGTKAVGDGLQSVTGGLEDGAKSVGKGAENAGQWKTS</sequence>
<feature type="region of interest" description="Disordered" evidence="1">
    <location>
        <begin position="923"/>
        <end position="954"/>
    </location>
</feature>
<dbReference type="PANTHER" id="PTHR40636:SF1">
    <property type="entry name" value="CSBD-LIKE DOMAIN-CONTAINING PROTEIN"/>
    <property type="match status" value="1"/>
</dbReference>
<feature type="region of interest" description="Disordered" evidence="1">
    <location>
        <begin position="1"/>
        <end position="289"/>
    </location>
</feature>
<name>A0A2H1G4S4_ZYMTR</name>
<proteinExistence type="predicted"/>
<feature type="compositionally biased region" description="Basic and acidic residues" evidence="1">
    <location>
        <begin position="305"/>
        <end position="317"/>
    </location>
</feature>
<gene>
    <name evidence="3" type="ORF">ZT1E4_G3957</name>
</gene>
<feature type="compositionally biased region" description="Basic and acidic residues" evidence="1">
    <location>
        <begin position="161"/>
        <end position="176"/>
    </location>
</feature>
<feature type="compositionally biased region" description="Basic and acidic residues" evidence="1">
    <location>
        <begin position="393"/>
        <end position="405"/>
    </location>
</feature>